<evidence type="ECO:0000313" key="2">
    <source>
        <dbReference type="Proteomes" id="UP000243588"/>
    </source>
</evidence>
<reference evidence="2" key="1">
    <citation type="submission" date="2016-10" db="EMBL/GenBank/DDBJ databases">
        <authorList>
            <person name="Varghese N."/>
            <person name="Submissions S."/>
        </authorList>
    </citation>
    <scope>NUCLEOTIDE SEQUENCE [LARGE SCALE GENOMIC DNA]</scope>
    <source>
        <strain evidence="2">DSM 23313</strain>
    </source>
</reference>
<gene>
    <name evidence="1" type="ORF">SAMN05421818_10498</name>
</gene>
<keyword evidence="2" id="KW-1185">Reference proteome</keyword>
<dbReference type="EMBL" id="FNDQ01000004">
    <property type="protein sequence ID" value="SDH46005.1"/>
    <property type="molecule type" value="Genomic_DNA"/>
</dbReference>
<name>A0A1G8CKP5_9FLAO</name>
<protein>
    <submittedName>
        <fullName evidence="1">Uncharacterized protein</fullName>
    </submittedName>
</protein>
<proteinExistence type="predicted"/>
<accession>A0A1G8CKP5</accession>
<evidence type="ECO:0000313" key="1">
    <source>
        <dbReference type="EMBL" id="SDH46005.1"/>
    </source>
</evidence>
<sequence length="124" mass="14949">MAWILHIVLQRNYLIHWLYNRKTVDLKNMRITMLQKLFSFFINLTILRQKCLVVPCAQDLYVVAVGKIAHLIKFLHLKRCRVFKIYLTNITHPLVRKPIATYTSDFCVTPYERKFFCRLSVYRL</sequence>
<dbReference type="Proteomes" id="UP000243588">
    <property type="component" value="Unassembled WGS sequence"/>
</dbReference>
<dbReference type="AlphaFoldDB" id="A0A1G8CKP5"/>
<organism evidence="1 2">
    <name type="scientific">Myroides phaeus</name>
    <dbReference type="NCBI Taxonomy" id="702745"/>
    <lineage>
        <taxon>Bacteria</taxon>
        <taxon>Pseudomonadati</taxon>
        <taxon>Bacteroidota</taxon>
        <taxon>Flavobacteriia</taxon>
        <taxon>Flavobacteriales</taxon>
        <taxon>Flavobacteriaceae</taxon>
        <taxon>Myroides</taxon>
    </lineage>
</organism>